<evidence type="ECO:0000313" key="2">
    <source>
        <dbReference type="Proteomes" id="UP001212997"/>
    </source>
</evidence>
<dbReference type="Gene3D" id="2.30.40.10">
    <property type="entry name" value="Urease, subunit C, domain 1"/>
    <property type="match status" value="1"/>
</dbReference>
<organism evidence="1 2">
    <name type="scientific">Meripilus lineatus</name>
    <dbReference type="NCBI Taxonomy" id="2056292"/>
    <lineage>
        <taxon>Eukaryota</taxon>
        <taxon>Fungi</taxon>
        <taxon>Dikarya</taxon>
        <taxon>Basidiomycota</taxon>
        <taxon>Agaricomycotina</taxon>
        <taxon>Agaricomycetes</taxon>
        <taxon>Polyporales</taxon>
        <taxon>Meripilaceae</taxon>
        <taxon>Meripilus</taxon>
    </lineage>
</organism>
<dbReference type="PANTHER" id="PTHR43135">
    <property type="entry name" value="ALPHA-D-RIBOSE 1-METHYLPHOSPHONATE 5-TRIPHOSPHATE DIPHOSPHATASE"/>
    <property type="match status" value="1"/>
</dbReference>
<keyword evidence="2" id="KW-1185">Reference proteome</keyword>
<dbReference type="InterPro" id="IPR032466">
    <property type="entry name" value="Metal_Hydrolase"/>
</dbReference>
<dbReference type="SUPFAM" id="SSF51556">
    <property type="entry name" value="Metallo-dependent hydrolases"/>
    <property type="match status" value="1"/>
</dbReference>
<dbReference type="InterPro" id="IPR011059">
    <property type="entry name" value="Metal-dep_hydrolase_composite"/>
</dbReference>
<dbReference type="SUPFAM" id="SSF51338">
    <property type="entry name" value="Composite domain of metallo-dependent hydrolases"/>
    <property type="match status" value="1"/>
</dbReference>
<sequence>MSALDYRFRPSMADVAPLLANERIETFTKQELNAMIETAHGLKVKVAAHCTGLRCLDLLKGTGGLERVDSVEHAHALSNAMVASKEVETGIQEGHERTVGRVSTWVPTLSVYYTLGTDTTAWAQAAKSFQGVLKMGDIPFNIACGGDTGVFAHGDNALEMKLMVRLGADWRKVLSWGTRGGWECIRSLRWEGEEGEERLAKVEEMGEDARIVGDNEVPFGAIRKGFAADLIATTGDLEADFEGAVDKGSISFVMKGGRLYKLNGAELVN</sequence>
<dbReference type="Gene3D" id="3.20.20.140">
    <property type="entry name" value="Metal-dependent hydrolases"/>
    <property type="match status" value="1"/>
</dbReference>
<accession>A0AAD5V0S2</accession>
<dbReference type="InterPro" id="IPR051781">
    <property type="entry name" value="Metallo-dep_Hydrolase"/>
</dbReference>
<reference evidence="1" key="1">
    <citation type="submission" date="2022-07" db="EMBL/GenBank/DDBJ databases">
        <title>Genome Sequence of Physisporinus lineatus.</title>
        <authorList>
            <person name="Buettner E."/>
        </authorList>
    </citation>
    <scope>NUCLEOTIDE SEQUENCE</scope>
    <source>
        <strain evidence="1">VT162</strain>
    </source>
</reference>
<evidence type="ECO:0008006" key="3">
    <source>
        <dbReference type="Google" id="ProtNLM"/>
    </source>
</evidence>
<gene>
    <name evidence="1" type="ORF">NLI96_g6511</name>
</gene>
<comment type="caution">
    <text evidence="1">The sequence shown here is derived from an EMBL/GenBank/DDBJ whole genome shotgun (WGS) entry which is preliminary data.</text>
</comment>
<dbReference type="PANTHER" id="PTHR43135:SF3">
    <property type="entry name" value="ALPHA-D-RIBOSE 1-METHYLPHOSPHONATE 5-TRIPHOSPHATE DIPHOSPHATASE"/>
    <property type="match status" value="1"/>
</dbReference>
<evidence type="ECO:0000313" key="1">
    <source>
        <dbReference type="EMBL" id="KAJ3483166.1"/>
    </source>
</evidence>
<dbReference type="AlphaFoldDB" id="A0AAD5V0S2"/>
<protein>
    <recommendedName>
        <fullName evidence="3">Amidohydrolase-related domain-containing protein</fullName>
    </recommendedName>
</protein>
<name>A0AAD5V0S2_9APHY</name>
<dbReference type="GO" id="GO:0016810">
    <property type="term" value="F:hydrolase activity, acting on carbon-nitrogen (but not peptide) bonds"/>
    <property type="evidence" value="ECO:0007669"/>
    <property type="project" value="InterPro"/>
</dbReference>
<proteinExistence type="predicted"/>
<dbReference type="EMBL" id="JANAWD010000239">
    <property type="protein sequence ID" value="KAJ3483166.1"/>
    <property type="molecule type" value="Genomic_DNA"/>
</dbReference>
<dbReference type="Proteomes" id="UP001212997">
    <property type="component" value="Unassembled WGS sequence"/>
</dbReference>